<evidence type="ECO:0000256" key="1">
    <source>
        <dbReference type="SAM" id="Phobius"/>
    </source>
</evidence>
<name>A0AAD8EGU4_DIPPU</name>
<accession>A0AAD8EGU4</accession>
<comment type="caution">
    <text evidence="2">The sequence shown here is derived from an EMBL/GenBank/DDBJ whole genome shotgun (WGS) entry which is preliminary data.</text>
</comment>
<organism evidence="2 3">
    <name type="scientific">Diploptera punctata</name>
    <name type="common">Pacific beetle cockroach</name>
    <dbReference type="NCBI Taxonomy" id="6984"/>
    <lineage>
        <taxon>Eukaryota</taxon>
        <taxon>Metazoa</taxon>
        <taxon>Ecdysozoa</taxon>
        <taxon>Arthropoda</taxon>
        <taxon>Hexapoda</taxon>
        <taxon>Insecta</taxon>
        <taxon>Pterygota</taxon>
        <taxon>Neoptera</taxon>
        <taxon>Polyneoptera</taxon>
        <taxon>Dictyoptera</taxon>
        <taxon>Blattodea</taxon>
        <taxon>Blaberoidea</taxon>
        <taxon>Blaberidae</taxon>
        <taxon>Diplopterinae</taxon>
        <taxon>Diploptera</taxon>
    </lineage>
</organism>
<dbReference type="EMBL" id="JASPKZ010004941">
    <property type="protein sequence ID" value="KAJ9589424.1"/>
    <property type="molecule type" value="Genomic_DNA"/>
</dbReference>
<dbReference type="AlphaFoldDB" id="A0AAD8EGU4"/>
<reference evidence="2" key="1">
    <citation type="journal article" date="2023" name="IScience">
        <title>Live-bearing cockroach genome reveals convergent evolutionary mechanisms linked to viviparity in insects and beyond.</title>
        <authorList>
            <person name="Fouks B."/>
            <person name="Harrison M.C."/>
            <person name="Mikhailova A.A."/>
            <person name="Marchal E."/>
            <person name="English S."/>
            <person name="Carruthers M."/>
            <person name="Jennings E.C."/>
            <person name="Chiamaka E.L."/>
            <person name="Frigard R.A."/>
            <person name="Pippel M."/>
            <person name="Attardo G.M."/>
            <person name="Benoit J.B."/>
            <person name="Bornberg-Bauer E."/>
            <person name="Tobe S.S."/>
        </authorList>
    </citation>
    <scope>NUCLEOTIDE SEQUENCE</scope>
    <source>
        <strain evidence="2">Stay&amp;Tobe</strain>
    </source>
</reference>
<sequence length="111" mass="13151">FDITSRINHMMMLLMIVQSMLVTQQKLFHNKLEGVIKMIKFLCLTLVTYMLAMNVEVRKRKQRSLLLYYYRLIRLHSNIPPDDFRSSTTPDLSNLSIIIYNNFHAVTNLQT</sequence>
<feature type="non-terminal residue" evidence="2">
    <location>
        <position position="1"/>
    </location>
</feature>
<evidence type="ECO:0000313" key="2">
    <source>
        <dbReference type="EMBL" id="KAJ9589424.1"/>
    </source>
</evidence>
<feature type="transmembrane region" description="Helical" evidence="1">
    <location>
        <begin position="35"/>
        <end position="55"/>
    </location>
</feature>
<evidence type="ECO:0000313" key="3">
    <source>
        <dbReference type="Proteomes" id="UP001233999"/>
    </source>
</evidence>
<keyword evidence="1" id="KW-1133">Transmembrane helix</keyword>
<keyword evidence="1" id="KW-0472">Membrane</keyword>
<gene>
    <name evidence="2" type="ORF">L9F63_017368</name>
</gene>
<feature type="transmembrane region" description="Helical" evidence="1">
    <location>
        <begin position="7"/>
        <end position="23"/>
    </location>
</feature>
<dbReference type="Proteomes" id="UP001233999">
    <property type="component" value="Unassembled WGS sequence"/>
</dbReference>
<keyword evidence="3" id="KW-1185">Reference proteome</keyword>
<feature type="non-terminal residue" evidence="2">
    <location>
        <position position="111"/>
    </location>
</feature>
<proteinExistence type="predicted"/>
<keyword evidence="1" id="KW-0812">Transmembrane</keyword>
<protein>
    <submittedName>
        <fullName evidence="2">Uncharacterized protein</fullName>
    </submittedName>
</protein>
<reference evidence="2" key="2">
    <citation type="submission" date="2023-05" db="EMBL/GenBank/DDBJ databases">
        <authorList>
            <person name="Fouks B."/>
        </authorList>
    </citation>
    <scope>NUCLEOTIDE SEQUENCE</scope>
    <source>
        <strain evidence="2">Stay&amp;Tobe</strain>
        <tissue evidence="2">Testes</tissue>
    </source>
</reference>